<accession>A0ABR8XSZ6</accession>
<dbReference type="EMBL" id="JACSPW010000038">
    <property type="protein sequence ID" value="MBD8035074.1"/>
    <property type="molecule type" value="Genomic_DNA"/>
</dbReference>
<gene>
    <name evidence="2" type="ORF">H9632_18635</name>
</gene>
<dbReference type="Proteomes" id="UP000600565">
    <property type="component" value="Unassembled WGS sequence"/>
</dbReference>
<protein>
    <submittedName>
        <fullName evidence="2">Uncharacterized protein</fullName>
    </submittedName>
</protein>
<reference evidence="2 3" key="1">
    <citation type="submission" date="2020-08" db="EMBL/GenBank/DDBJ databases">
        <title>A Genomic Blueprint of the Chicken Gut Microbiome.</title>
        <authorList>
            <person name="Gilroy R."/>
            <person name="Ravi A."/>
            <person name="Getino M."/>
            <person name="Pursley I."/>
            <person name="Horton D.L."/>
            <person name="Alikhan N.-F."/>
            <person name="Baker D."/>
            <person name="Gharbi K."/>
            <person name="Hall N."/>
            <person name="Watson M."/>
            <person name="Adriaenssens E.M."/>
            <person name="Foster-Nyarko E."/>
            <person name="Jarju S."/>
            <person name="Secka A."/>
            <person name="Antonio M."/>
            <person name="Oren A."/>
            <person name="Chaudhuri R."/>
            <person name="La Ragione R.M."/>
            <person name="Hildebrand F."/>
            <person name="Pallen M.J."/>
        </authorList>
    </citation>
    <scope>NUCLEOTIDE SEQUENCE [LARGE SCALE GENOMIC DNA]</scope>
    <source>
        <strain evidence="2 3">Sa1YVA6</strain>
    </source>
</reference>
<organism evidence="2 3">
    <name type="scientific">Solibacillus merdavium</name>
    <dbReference type="NCBI Taxonomy" id="2762218"/>
    <lineage>
        <taxon>Bacteria</taxon>
        <taxon>Bacillati</taxon>
        <taxon>Bacillota</taxon>
        <taxon>Bacilli</taxon>
        <taxon>Bacillales</taxon>
        <taxon>Caryophanaceae</taxon>
        <taxon>Solibacillus</taxon>
    </lineage>
</organism>
<proteinExistence type="predicted"/>
<evidence type="ECO:0000313" key="2">
    <source>
        <dbReference type="EMBL" id="MBD8035074.1"/>
    </source>
</evidence>
<evidence type="ECO:0000256" key="1">
    <source>
        <dbReference type="SAM" id="MobiDB-lite"/>
    </source>
</evidence>
<evidence type="ECO:0000313" key="3">
    <source>
        <dbReference type="Proteomes" id="UP000600565"/>
    </source>
</evidence>
<name>A0ABR8XSZ6_9BACL</name>
<keyword evidence="3" id="KW-1185">Reference proteome</keyword>
<sequence length="49" mass="5067">MQGELVMMEGSVKGPVSVAEAADDEDDEDEDLDSALDVLGMIPLTGGDV</sequence>
<comment type="caution">
    <text evidence="2">The sequence shown here is derived from an EMBL/GenBank/DDBJ whole genome shotgun (WGS) entry which is preliminary data.</text>
</comment>
<feature type="region of interest" description="Disordered" evidence="1">
    <location>
        <begin position="1"/>
        <end position="28"/>
    </location>
</feature>
<dbReference type="RefSeq" id="WP_191705550.1">
    <property type="nucleotide sequence ID" value="NZ_JACSPW010000038.1"/>
</dbReference>